<dbReference type="EMBL" id="JABXBU010002231">
    <property type="protein sequence ID" value="KAF8764495.1"/>
    <property type="molecule type" value="Genomic_DNA"/>
</dbReference>
<organism evidence="2 3">
    <name type="scientific">Argiope bruennichi</name>
    <name type="common">Wasp spider</name>
    <name type="synonym">Aranea bruennichi</name>
    <dbReference type="NCBI Taxonomy" id="94029"/>
    <lineage>
        <taxon>Eukaryota</taxon>
        <taxon>Metazoa</taxon>
        <taxon>Ecdysozoa</taxon>
        <taxon>Arthropoda</taxon>
        <taxon>Chelicerata</taxon>
        <taxon>Arachnida</taxon>
        <taxon>Araneae</taxon>
        <taxon>Araneomorphae</taxon>
        <taxon>Entelegynae</taxon>
        <taxon>Araneoidea</taxon>
        <taxon>Araneidae</taxon>
        <taxon>Argiope</taxon>
    </lineage>
</organism>
<dbReference type="AlphaFoldDB" id="A0A8T0E2T7"/>
<evidence type="ECO:0000256" key="1">
    <source>
        <dbReference type="SAM" id="MobiDB-lite"/>
    </source>
</evidence>
<accession>A0A8T0E2T7</accession>
<reference evidence="2" key="1">
    <citation type="journal article" date="2020" name="bioRxiv">
        <title>Chromosome-level reference genome of the European wasp spider Argiope bruennichi: a resource for studies on range expansion and evolutionary adaptation.</title>
        <authorList>
            <person name="Sheffer M.M."/>
            <person name="Hoppe A."/>
            <person name="Krehenwinkel H."/>
            <person name="Uhl G."/>
            <person name="Kuss A.W."/>
            <person name="Jensen L."/>
            <person name="Jensen C."/>
            <person name="Gillespie R.G."/>
            <person name="Hoff K.J."/>
            <person name="Prost S."/>
        </authorList>
    </citation>
    <scope>NUCLEOTIDE SEQUENCE</scope>
</reference>
<feature type="region of interest" description="Disordered" evidence="1">
    <location>
        <begin position="344"/>
        <end position="365"/>
    </location>
</feature>
<gene>
    <name evidence="2" type="ORF">HNY73_022561</name>
</gene>
<evidence type="ECO:0000313" key="3">
    <source>
        <dbReference type="Proteomes" id="UP000807504"/>
    </source>
</evidence>
<feature type="region of interest" description="Disordered" evidence="1">
    <location>
        <begin position="90"/>
        <end position="109"/>
    </location>
</feature>
<name>A0A8T0E2T7_ARGBR</name>
<keyword evidence="3" id="KW-1185">Reference proteome</keyword>
<dbReference type="Proteomes" id="UP000807504">
    <property type="component" value="Unassembled WGS sequence"/>
</dbReference>
<comment type="caution">
    <text evidence="2">The sequence shown here is derived from an EMBL/GenBank/DDBJ whole genome shotgun (WGS) entry which is preliminary data.</text>
</comment>
<reference evidence="2" key="2">
    <citation type="submission" date="2020-06" db="EMBL/GenBank/DDBJ databases">
        <authorList>
            <person name="Sheffer M."/>
        </authorList>
    </citation>
    <scope>NUCLEOTIDE SEQUENCE</scope>
</reference>
<proteinExistence type="predicted"/>
<sequence>MVQSVDLALNPDTDPSRMRSPAIDGAIHRNLHVQQPLHHRSDGMVSKVPMRIQNGLDGKLLSRASPAGHFGEYEVQREATFAGSVSCDDLRMSRQGKGPTPPNPTVPGPVAQQAQQYLEQNIMAWMQPKPQGQQILSSTLSSFVTTGASGTQTPMSQKALQEHNLTQTHGGSRHQLPMTSPYSPIGGATSSGSYASPSVAGTSCMGMPPSCSSIPHSLSFSGYSHHSLLQGTSFSSPCPSTFGSAQPSAAASFFASITLKHPVSAKPISSDMAKGGGDKLGPIYKELGPATNVPACCRHSARTRSCFMNAVVLNEYRCRLFSSCFRSPGKSFGSIFPSLAPKPGKIKHEKNPRWRVKQLKKKMEE</sequence>
<evidence type="ECO:0000313" key="2">
    <source>
        <dbReference type="EMBL" id="KAF8764495.1"/>
    </source>
</evidence>
<protein>
    <submittedName>
        <fullName evidence="2">Uncharacterized protein</fullName>
    </submittedName>
</protein>